<dbReference type="InterPro" id="IPR025222">
    <property type="entry name" value="DUF3945"/>
</dbReference>
<feature type="region of interest" description="Disordered" evidence="1">
    <location>
        <begin position="276"/>
        <end position="310"/>
    </location>
</feature>
<dbReference type="AlphaFoldDB" id="A0A6M0IQP5"/>
<evidence type="ECO:0000256" key="1">
    <source>
        <dbReference type="SAM" id="MobiDB-lite"/>
    </source>
</evidence>
<evidence type="ECO:0000313" key="3">
    <source>
        <dbReference type="EMBL" id="NEU70616.1"/>
    </source>
</evidence>
<comment type="caution">
    <text evidence="3">The sequence shown here is derived from an EMBL/GenBank/DDBJ whole genome shotgun (WGS) entry which is preliminary data.</text>
</comment>
<feature type="compositionally biased region" description="Basic and acidic residues" evidence="1">
    <location>
        <begin position="289"/>
        <end position="298"/>
    </location>
</feature>
<dbReference type="EMBL" id="JAAGNZ010000006">
    <property type="protein sequence ID" value="NEU70616.1"/>
    <property type="molecule type" value="Genomic_DNA"/>
</dbReference>
<sequence>MEQAATNYARTQADSLDNIAPTSLQGKAAWQYAQSDNFFSPEEQAAVLRRELEPYRAELENKLKQIGWGPDQLAKLPAIQDALFSGRQTVPLEINLSQDLKMFGSLRIVMTEAGPDLRITPFQQALTIPESIGGVRLSPAEQQQLYRDGALPRPFLVPENGTFVPTYLRVDEQTNTIELWRVKAEQLPTKLMGIDLTKDQQLQLVSGHPVRLSGLIDRQGEPFNATVSISPARQELQFSDINRLDLAVKPDNQHRQQVAQNNEGAKTDLTRSQEVAIGAPTMSNSQRQTVEKLLEGKQDQQPSGNKVKVH</sequence>
<feature type="domain" description="DUF3945" evidence="2">
    <location>
        <begin position="188"/>
        <end position="239"/>
    </location>
</feature>
<evidence type="ECO:0000259" key="2">
    <source>
        <dbReference type="Pfam" id="PF13101"/>
    </source>
</evidence>
<proteinExistence type="predicted"/>
<organism evidence="3 4">
    <name type="scientific">Spirosoma agri</name>
    <dbReference type="NCBI Taxonomy" id="1987381"/>
    <lineage>
        <taxon>Bacteria</taxon>
        <taxon>Pseudomonadati</taxon>
        <taxon>Bacteroidota</taxon>
        <taxon>Cytophagia</taxon>
        <taxon>Cytophagales</taxon>
        <taxon>Cytophagaceae</taxon>
        <taxon>Spirosoma</taxon>
    </lineage>
</organism>
<dbReference type="RefSeq" id="WP_164043928.1">
    <property type="nucleotide sequence ID" value="NZ_JAAGNZ010000006.1"/>
</dbReference>
<dbReference type="Proteomes" id="UP000477386">
    <property type="component" value="Unassembled WGS sequence"/>
</dbReference>
<accession>A0A6M0IQP5</accession>
<dbReference type="Pfam" id="PF13101">
    <property type="entry name" value="DUF3945"/>
    <property type="match status" value="1"/>
</dbReference>
<evidence type="ECO:0000313" key="4">
    <source>
        <dbReference type="Proteomes" id="UP000477386"/>
    </source>
</evidence>
<name>A0A6M0IQP5_9BACT</name>
<gene>
    <name evidence="3" type="ORF">GK091_27370</name>
</gene>
<protein>
    <submittedName>
        <fullName evidence="3">DUF3945 domain-containing protein</fullName>
    </submittedName>
</protein>
<keyword evidence="4" id="KW-1185">Reference proteome</keyword>
<reference evidence="3 4" key="1">
    <citation type="submission" date="2020-02" db="EMBL/GenBank/DDBJ databases">
        <title>Draft genome sequence of two Spirosoma agri KCTC 52727 and Spirosoma terrae KCTC 52035.</title>
        <authorList>
            <person name="Rojas J."/>
            <person name="Ambika Manirajan B."/>
            <person name="Ratering S."/>
            <person name="Suarez C."/>
            <person name="Schnell S."/>
        </authorList>
    </citation>
    <scope>NUCLEOTIDE SEQUENCE [LARGE SCALE GENOMIC DNA]</scope>
    <source>
        <strain evidence="3 4">KCTC 52727</strain>
    </source>
</reference>